<sequence length="106" mass="11959">MRYEKIPAPLSVRRKNKRPTSASGSNAAAPRWMCHRAEKELQGNGRRGWGRLFELAKEPGPWAPGHPSPNPPSPRSSKYLFAAVNKMYKRLRSHQNEQQPAGAQEN</sequence>
<feature type="compositionally biased region" description="Pro residues" evidence="1">
    <location>
        <begin position="61"/>
        <end position="74"/>
    </location>
</feature>
<dbReference type="WBParaSite" id="Gr19_v10_g15115.t1">
    <property type="protein sequence ID" value="Gr19_v10_g15115.t1"/>
    <property type="gene ID" value="Gr19_v10_g15115"/>
</dbReference>
<feature type="region of interest" description="Disordered" evidence="1">
    <location>
        <begin position="56"/>
        <end position="78"/>
    </location>
</feature>
<evidence type="ECO:0000313" key="2">
    <source>
        <dbReference type="Proteomes" id="UP000887572"/>
    </source>
</evidence>
<feature type="region of interest" description="Disordered" evidence="1">
    <location>
        <begin position="87"/>
        <end position="106"/>
    </location>
</feature>
<keyword evidence="2" id="KW-1185">Reference proteome</keyword>
<feature type="compositionally biased region" description="Polar residues" evidence="1">
    <location>
        <begin position="96"/>
        <end position="106"/>
    </location>
</feature>
<dbReference type="Proteomes" id="UP000887572">
    <property type="component" value="Unplaced"/>
</dbReference>
<dbReference type="AlphaFoldDB" id="A0A914H9S1"/>
<accession>A0A914H9S1</accession>
<name>A0A914H9S1_GLORO</name>
<evidence type="ECO:0000313" key="3">
    <source>
        <dbReference type="WBParaSite" id="Gr19_v10_g15115.t1"/>
    </source>
</evidence>
<reference evidence="3" key="1">
    <citation type="submission" date="2022-11" db="UniProtKB">
        <authorList>
            <consortium name="WormBaseParasite"/>
        </authorList>
    </citation>
    <scope>IDENTIFICATION</scope>
</reference>
<protein>
    <submittedName>
        <fullName evidence="3">Uncharacterized protein</fullName>
    </submittedName>
</protein>
<feature type="region of interest" description="Disordered" evidence="1">
    <location>
        <begin position="1"/>
        <end position="31"/>
    </location>
</feature>
<evidence type="ECO:0000256" key="1">
    <source>
        <dbReference type="SAM" id="MobiDB-lite"/>
    </source>
</evidence>
<proteinExistence type="predicted"/>
<organism evidence="2 3">
    <name type="scientific">Globodera rostochiensis</name>
    <name type="common">Golden nematode worm</name>
    <name type="synonym">Heterodera rostochiensis</name>
    <dbReference type="NCBI Taxonomy" id="31243"/>
    <lineage>
        <taxon>Eukaryota</taxon>
        <taxon>Metazoa</taxon>
        <taxon>Ecdysozoa</taxon>
        <taxon>Nematoda</taxon>
        <taxon>Chromadorea</taxon>
        <taxon>Rhabditida</taxon>
        <taxon>Tylenchina</taxon>
        <taxon>Tylenchomorpha</taxon>
        <taxon>Tylenchoidea</taxon>
        <taxon>Heteroderidae</taxon>
        <taxon>Heteroderinae</taxon>
        <taxon>Globodera</taxon>
    </lineage>
</organism>